<dbReference type="EMBL" id="SSTD01015300">
    <property type="protein sequence ID" value="TYK02928.1"/>
    <property type="molecule type" value="Genomic_DNA"/>
</dbReference>
<comment type="caution">
    <text evidence="1">The sequence shown here is derived from an EMBL/GenBank/DDBJ whole genome shotgun (WGS) entry which is preliminary data.</text>
</comment>
<dbReference type="AlphaFoldDB" id="A0A5D3BVB5"/>
<sequence>MHYARTLSRVASDHFPNVLETTNLKWGPAPFRFTNSLLKDIHFNKNLKVWWNNTSQSGHLGYAFMRRLKQLSNSIKNWQKIHNGNREEEKKAWIKEIDEIDNLEDENEMIDILRLHRISIKTDLNQFASQEAQTWTQRCERLWNLEGDENFAYFHKICSARQRRNFISSITSKRGEACTTNDKIEKAFLDHFEEIYRNNCEDLWLIDNLHWSIISNKEREDLCKPFTESEIQVAFKDFTNNKFSGLDGFTIEFFKAA</sequence>
<reference evidence="1 2" key="1">
    <citation type="submission" date="2019-08" db="EMBL/GenBank/DDBJ databases">
        <title>Draft genome sequences of two oriental melons (Cucumis melo L. var makuwa).</title>
        <authorList>
            <person name="Kwon S.-Y."/>
        </authorList>
    </citation>
    <scope>NUCLEOTIDE SEQUENCE [LARGE SCALE GENOMIC DNA]</scope>
    <source>
        <strain evidence="2">cv. Chang Bougi</strain>
        <tissue evidence="1">Leaf</tissue>
    </source>
</reference>
<gene>
    <name evidence="1" type="ORF">E5676_scaffold46G00080</name>
</gene>
<dbReference type="Proteomes" id="UP000321947">
    <property type="component" value="Unassembled WGS sequence"/>
</dbReference>
<evidence type="ECO:0000313" key="2">
    <source>
        <dbReference type="Proteomes" id="UP000321947"/>
    </source>
</evidence>
<protein>
    <submittedName>
        <fullName evidence="1">LINE-1 retrotransposable element ORF2 protein</fullName>
    </submittedName>
</protein>
<name>A0A5D3BVB5_CUCMM</name>
<organism evidence="1 2">
    <name type="scientific">Cucumis melo var. makuwa</name>
    <name type="common">Oriental melon</name>
    <dbReference type="NCBI Taxonomy" id="1194695"/>
    <lineage>
        <taxon>Eukaryota</taxon>
        <taxon>Viridiplantae</taxon>
        <taxon>Streptophyta</taxon>
        <taxon>Embryophyta</taxon>
        <taxon>Tracheophyta</taxon>
        <taxon>Spermatophyta</taxon>
        <taxon>Magnoliopsida</taxon>
        <taxon>eudicotyledons</taxon>
        <taxon>Gunneridae</taxon>
        <taxon>Pentapetalae</taxon>
        <taxon>rosids</taxon>
        <taxon>fabids</taxon>
        <taxon>Cucurbitales</taxon>
        <taxon>Cucurbitaceae</taxon>
        <taxon>Benincaseae</taxon>
        <taxon>Cucumis</taxon>
    </lineage>
</organism>
<accession>A0A5D3BVB5</accession>
<evidence type="ECO:0000313" key="1">
    <source>
        <dbReference type="EMBL" id="TYK02928.1"/>
    </source>
</evidence>
<proteinExistence type="predicted"/>